<comment type="subcellular location">
    <subcellularLocation>
        <location evidence="1">Membrane</location>
        <topology evidence="1">Multi-pass membrane protein</topology>
    </subcellularLocation>
</comment>
<dbReference type="Gene3D" id="1.20.1250.20">
    <property type="entry name" value="MFS general substrate transporter like domains"/>
    <property type="match status" value="1"/>
</dbReference>
<dbReference type="Proteomes" id="UP000054466">
    <property type="component" value="Unassembled WGS sequence"/>
</dbReference>
<dbReference type="SUPFAM" id="SSF103473">
    <property type="entry name" value="MFS general substrate transporter"/>
    <property type="match status" value="1"/>
</dbReference>
<feature type="transmembrane region" description="Helical" evidence="6">
    <location>
        <begin position="272"/>
        <end position="290"/>
    </location>
</feature>
<feature type="transmembrane region" description="Helical" evidence="6">
    <location>
        <begin position="20"/>
        <end position="46"/>
    </location>
</feature>
<feature type="transmembrane region" description="Helical" evidence="6">
    <location>
        <begin position="155"/>
        <end position="178"/>
    </location>
</feature>
<feature type="transmembrane region" description="Helical" evidence="6">
    <location>
        <begin position="310"/>
        <end position="329"/>
    </location>
</feature>
<dbReference type="InterPro" id="IPR005828">
    <property type="entry name" value="MFS_sugar_transport-like"/>
</dbReference>
<dbReference type="GeneID" id="27344436"/>
<feature type="transmembrane region" description="Helical" evidence="6">
    <location>
        <begin position="341"/>
        <end position="361"/>
    </location>
</feature>
<accession>A0A0D2AVY4</accession>
<feature type="transmembrane region" description="Helical" evidence="6">
    <location>
        <begin position="122"/>
        <end position="143"/>
    </location>
</feature>
<dbReference type="GO" id="GO:0005351">
    <property type="term" value="F:carbohydrate:proton symporter activity"/>
    <property type="evidence" value="ECO:0007669"/>
    <property type="project" value="TreeGrafter"/>
</dbReference>
<evidence type="ECO:0000256" key="3">
    <source>
        <dbReference type="ARBA" id="ARBA00022692"/>
    </source>
</evidence>
<dbReference type="InterPro" id="IPR020846">
    <property type="entry name" value="MFS_dom"/>
</dbReference>
<sequence>MELSQETQPKHSAQRQFRLYNIIVTALMALGSTSAGYAASIIATTLAQPSFLAYFELLTRSNGTQLIAATNGLFFSGGALGTVTISFVADRWGRIWATGISSALCLISSALLAGSVHIAMFIAIRFLAGASTFMLVAAIPVWISETAPPSTRGIFVDFHSIGILFGYALASWMGYAFYHLPPTDNMAWRGPFIVGCVPPLLHIVALFFLPESPRLLLMKGKADLAEKTLRRLHTAEEAAVELLQISAAIEVDRLLDSSWISMIKKPAYRKRALFIVGVVLGVESSGVLVINNYGPTIYASLGFDVNTQFIYQIGWITLSLGGGLLSFLIIDRVPRPKLLSIGMMSCAACLIILAAIVSRFATSPESLAKPNKAALRAAVAMMYIYILAFQVFLDGTMYAYMGELFPTHIRAKGLVVAITTITTINILWTQVAPTAFNDIGWKFYLCFIIPTSLFGIALWLFFPDTLGVPLEEIARIFGDHEENYIQQQYHSGQMIGDDKHVHDEEKVVEVSHCA</sequence>
<dbReference type="PANTHER" id="PTHR48022">
    <property type="entry name" value="PLASTIDIC GLUCOSE TRANSPORTER 4"/>
    <property type="match status" value="1"/>
</dbReference>
<dbReference type="HOGENOM" id="CLU_001265_30_13_1"/>
<evidence type="ECO:0000256" key="6">
    <source>
        <dbReference type="SAM" id="Phobius"/>
    </source>
</evidence>
<evidence type="ECO:0000313" key="9">
    <source>
        <dbReference type="Proteomes" id="UP000054466"/>
    </source>
</evidence>
<dbReference type="InterPro" id="IPR036259">
    <property type="entry name" value="MFS_trans_sf"/>
</dbReference>
<dbReference type="GO" id="GO:0016020">
    <property type="term" value="C:membrane"/>
    <property type="evidence" value="ECO:0007669"/>
    <property type="project" value="UniProtKB-SubCell"/>
</dbReference>
<evidence type="ECO:0000256" key="1">
    <source>
        <dbReference type="ARBA" id="ARBA00004141"/>
    </source>
</evidence>
<dbReference type="VEuPathDB" id="FungiDB:PV07_05242"/>
<evidence type="ECO:0000256" key="5">
    <source>
        <dbReference type="ARBA" id="ARBA00023136"/>
    </source>
</evidence>
<feature type="transmembrane region" description="Helical" evidence="6">
    <location>
        <begin position="95"/>
        <end position="116"/>
    </location>
</feature>
<evidence type="ECO:0000259" key="7">
    <source>
        <dbReference type="PROSITE" id="PS50850"/>
    </source>
</evidence>
<gene>
    <name evidence="8" type="ORF">PV07_05242</name>
</gene>
<keyword evidence="4 6" id="KW-1133">Transmembrane helix</keyword>
<feature type="domain" description="Major facilitator superfamily (MFS) profile" evidence="7">
    <location>
        <begin position="24"/>
        <end position="466"/>
    </location>
</feature>
<feature type="transmembrane region" description="Helical" evidence="6">
    <location>
        <begin position="190"/>
        <end position="209"/>
    </location>
</feature>
<dbReference type="RefSeq" id="XP_016249643.1">
    <property type="nucleotide sequence ID" value="XM_016392124.1"/>
</dbReference>
<feature type="transmembrane region" description="Helical" evidence="6">
    <location>
        <begin position="441"/>
        <end position="462"/>
    </location>
</feature>
<name>A0A0D2AVY4_9EURO</name>
<dbReference type="OrthoDB" id="6612291at2759"/>
<dbReference type="InterPro" id="IPR050360">
    <property type="entry name" value="MFS_Sugar_Transporters"/>
</dbReference>
<keyword evidence="3 6" id="KW-0812">Transmembrane</keyword>
<dbReference type="Pfam" id="PF00083">
    <property type="entry name" value="Sugar_tr"/>
    <property type="match status" value="1"/>
</dbReference>
<dbReference type="EMBL" id="KN847042">
    <property type="protein sequence ID" value="KIW29427.1"/>
    <property type="molecule type" value="Genomic_DNA"/>
</dbReference>
<proteinExistence type="inferred from homology"/>
<feature type="transmembrane region" description="Helical" evidence="6">
    <location>
        <begin position="373"/>
        <end position="393"/>
    </location>
</feature>
<dbReference type="AlphaFoldDB" id="A0A0D2AVY4"/>
<feature type="transmembrane region" description="Helical" evidence="6">
    <location>
        <begin position="414"/>
        <end position="435"/>
    </location>
</feature>
<keyword evidence="9" id="KW-1185">Reference proteome</keyword>
<evidence type="ECO:0000313" key="8">
    <source>
        <dbReference type="EMBL" id="KIW29427.1"/>
    </source>
</evidence>
<comment type="similarity">
    <text evidence="2">Belongs to the major facilitator superfamily. Sugar transporter (TC 2.A.1.1) family.</text>
</comment>
<evidence type="ECO:0000256" key="2">
    <source>
        <dbReference type="ARBA" id="ARBA00010992"/>
    </source>
</evidence>
<evidence type="ECO:0000256" key="4">
    <source>
        <dbReference type="ARBA" id="ARBA00022989"/>
    </source>
</evidence>
<protein>
    <recommendedName>
        <fullName evidence="7">Major facilitator superfamily (MFS) profile domain-containing protein</fullName>
    </recommendedName>
</protein>
<dbReference type="PROSITE" id="PS50850">
    <property type="entry name" value="MFS"/>
    <property type="match status" value="1"/>
</dbReference>
<keyword evidence="5 6" id="KW-0472">Membrane</keyword>
<dbReference type="PANTHER" id="PTHR48022:SF11">
    <property type="entry name" value="MONOSACCHARIDE TRANSPORTER (HXT8), PUTATIVE (AFU_ORTHOLOGUE AFUA_2G08120)-RELATED"/>
    <property type="match status" value="1"/>
</dbReference>
<feature type="transmembrane region" description="Helical" evidence="6">
    <location>
        <begin position="66"/>
        <end position="88"/>
    </location>
</feature>
<organism evidence="8 9">
    <name type="scientific">Cladophialophora immunda</name>
    <dbReference type="NCBI Taxonomy" id="569365"/>
    <lineage>
        <taxon>Eukaryota</taxon>
        <taxon>Fungi</taxon>
        <taxon>Dikarya</taxon>
        <taxon>Ascomycota</taxon>
        <taxon>Pezizomycotina</taxon>
        <taxon>Eurotiomycetes</taxon>
        <taxon>Chaetothyriomycetidae</taxon>
        <taxon>Chaetothyriales</taxon>
        <taxon>Herpotrichiellaceae</taxon>
        <taxon>Cladophialophora</taxon>
    </lineage>
</organism>
<reference evidence="8 9" key="1">
    <citation type="submission" date="2015-01" db="EMBL/GenBank/DDBJ databases">
        <title>The Genome Sequence of Cladophialophora immunda CBS83496.</title>
        <authorList>
            <consortium name="The Broad Institute Genomics Platform"/>
            <person name="Cuomo C."/>
            <person name="de Hoog S."/>
            <person name="Gorbushina A."/>
            <person name="Stielow B."/>
            <person name="Teixiera M."/>
            <person name="Abouelleil A."/>
            <person name="Chapman S.B."/>
            <person name="Priest M."/>
            <person name="Young S.K."/>
            <person name="Wortman J."/>
            <person name="Nusbaum C."/>
            <person name="Birren B."/>
        </authorList>
    </citation>
    <scope>NUCLEOTIDE SEQUENCE [LARGE SCALE GENOMIC DNA]</scope>
    <source>
        <strain evidence="8 9">CBS 83496</strain>
    </source>
</reference>